<dbReference type="STRING" id="549386.SAMN02927923_02317"/>
<dbReference type="InterPro" id="IPR047640">
    <property type="entry name" value="RpiR-like"/>
</dbReference>
<dbReference type="PANTHER" id="PTHR30514:SF1">
    <property type="entry name" value="HTH-TYPE TRANSCRIPTIONAL REGULATOR HEXR-RELATED"/>
    <property type="match status" value="1"/>
</dbReference>
<organism evidence="6 7">
    <name type="scientific">Microvirga guangxiensis</name>
    <dbReference type="NCBI Taxonomy" id="549386"/>
    <lineage>
        <taxon>Bacteria</taxon>
        <taxon>Pseudomonadati</taxon>
        <taxon>Pseudomonadota</taxon>
        <taxon>Alphaproteobacteria</taxon>
        <taxon>Hyphomicrobiales</taxon>
        <taxon>Methylobacteriaceae</taxon>
        <taxon>Microvirga</taxon>
    </lineage>
</organism>
<dbReference type="Proteomes" id="UP000199569">
    <property type="component" value="Unassembled WGS sequence"/>
</dbReference>
<dbReference type="PROSITE" id="PS51071">
    <property type="entry name" value="HTH_RPIR"/>
    <property type="match status" value="1"/>
</dbReference>
<proteinExistence type="predicted"/>
<feature type="domain" description="HTH rpiR-type" evidence="4">
    <location>
        <begin position="7"/>
        <end position="83"/>
    </location>
</feature>
<dbReference type="InterPro" id="IPR046348">
    <property type="entry name" value="SIS_dom_sf"/>
</dbReference>
<dbReference type="InterPro" id="IPR000281">
    <property type="entry name" value="HTH_RpiR"/>
</dbReference>
<dbReference type="SUPFAM" id="SSF53697">
    <property type="entry name" value="SIS domain"/>
    <property type="match status" value="1"/>
</dbReference>
<dbReference type="InterPro" id="IPR036388">
    <property type="entry name" value="WH-like_DNA-bd_sf"/>
</dbReference>
<evidence type="ECO:0000256" key="3">
    <source>
        <dbReference type="ARBA" id="ARBA00023163"/>
    </source>
</evidence>
<dbReference type="Pfam" id="PF01418">
    <property type="entry name" value="HTH_6"/>
    <property type="match status" value="1"/>
</dbReference>
<dbReference type="GO" id="GO:0097367">
    <property type="term" value="F:carbohydrate derivative binding"/>
    <property type="evidence" value="ECO:0007669"/>
    <property type="project" value="InterPro"/>
</dbReference>
<dbReference type="InterPro" id="IPR001347">
    <property type="entry name" value="SIS_dom"/>
</dbReference>
<keyword evidence="2" id="KW-0238">DNA-binding</keyword>
<dbReference type="Pfam" id="PF01380">
    <property type="entry name" value="SIS"/>
    <property type="match status" value="1"/>
</dbReference>
<dbReference type="AlphaFoldDB" id="A0A1G5IUA3"/>
<dbReference type="Gene3D" id="1.10.10.10">
    <property type="entry name" value="Winged helix-like DNA-binding domain superfamily/Winged helix DNA-binding domain"/>
    <property type="match status" value="1"/>
</dbReference>
<dbReference type="GO" id="GO:1901135">
    <property type="term" value="P:carbohydrate derivative metabolic process"/>
    <property type="evidence" value="ECO:0007669"/>
    <property type="project" value="InterPro"/>
</dbReference>
<dbReference type="GO" id="GO:0003677">
    <property type="term" value="F:DNA binding"/>
    <property type="evidence" value="ECO:0007669"/>
    <property type="project" value="UniProtKB-KW"/>
</dbReference>
<dbReference type="Gene3D" id="3.40.50.10490">
    <property type="entry name" value="Glucose-6-phosphate isomerase like protein, domain 1"/>
    <property type="match status" value="1"/>
</dbReference>
<sequence>MSVKATQDIITRVRRWAEDGSKAERRLASLVLSDLAYVSKAPIADIATRAGVSEPTVTRFARALGCEGIRDFKYHLAQALAVGGSYLNPSPLQREEREERILAAICGNAVTAIERLRSSIDMDTIALIADQIATARSVLSYGSGGNSSIMAMELHNRLFRLGLSVISHSDGQMQRMTASVATPETMVIAFSISGYSPSVVDSVRISRHYGAKTVAITAPGSALAREAEILLPFSVPEDSNLYKPNSARYAMMAIVDLIAMTTAEAIGPAVLEGLRRIKHSLAAVNVNDPRLPLGD</sequence>
<gene>
    <name evidence="6" type="ORF">SAMN02927923_02317</name>
</gene>
<reference evidence="6 7" key="1">
    <citation type="submission" date="2016-10" db="EMBL/GenBank/DDBJ databases">
        <authorList>
            <person name="de Groot N.N."/>
        </authorList>
    </citation>
    <scope>NUCLEOTIDE SEQUENCE [LARGE SCALE GENOMIC DNA]</scope>
    <source>
        <strain evidence="6 7">CGMCC 1.7666</strain>
    </source>
</reference>
<feature type="domain" description="SIS" evidence="5">
    <location>
        <begin position="128"/>
        <end position="268"/>
    </location>
</feature>
<dbReference type="PROSITE" id="PS51464">
    <property type="entry name" value="SIS"/>
    <property type="match status" value="1"/>
</dbReference>
<dbReference type="EMBL" id="FMVJ01000006">
    <property type="protein sequence ID" value="SCY79626.1"/>
    <property type="molecule type" value="Genomic_DNA"/>
</dbReference>
<evidence type="ECO:0000259" key="5">
    <source>
        <dbReference type="PROSITE" id="PS51464"/>
    </source>
</evidence>
<dbReference type="InterPro" id="IPR035472">
    <property type="entry name" value="RpiR-like_SIS"/>
</dbReference>
<dbReference type="PANTHER" id="PTHR30514">
    <property type="entry name" value="GLUCOKINASE"/>
    <property type="match status" value="1"/>
</dbReference>
<evidence type="ECO:0000259" key="4">
    <source>
        <dbReference type="PROSITE" id="PS51071"/>
    </source>
</evidence>
<protein>
    <submittedName>
        <fullName evidence="6">Transcriptional regulator, RpiR family</fullName>
    </submittedName>
</protein>
<dbReference type="InterPro" id="IPR009057">
    <property type="entry name" value="Homeodomain-like_sf"/>
</dbReference>
<evidence type="ECO:0000256" key="1">
    <source>
        <dbReference type="ARBA" id="ARBA00023015"/>
    </source>
</evidence>
<dbReference type="GO" id="GO:0003700">
    <property type="term" value="F:DNA-binding transcription factor activity"/>
    <property type="evidence" value="ECO:0007669"/>
    <property type="project" value="InterPro"/>
</dbReference>
<accession>A0A1G5IUA3</accession>
<evidence type="ECO:0000313" key="7">
    <source>
        <dbReference type="Proteomes" id="UP000199569"/>
    </source>
</evidence>
<evidence type="ECO:0000256" key="2">
    <source>
        <dbReference type="ARBA" id="ARBA00023125"/>
    </source>
</evidence>
<name>A0A1G5IUA3_9HYPH</name>
<dbReference type="SUPFAM" id="SSF46689">
    <property type="entry name" value="Homeodomain-like"/>
    <property type="match status" value="1"/>
</dbReference>
<keyword evidence="1" id="KW-0805">Transcription regulation</keyword>
<keyword evidence="7" id="KW-1185">Reference proteome</keyword>
<evidence type="ECO:0000313" key="6">
    <source>
        <dbReference type="EMBL" id="SCY79626.1"/>
    </source>
</evidence>
<keyword evidence="3" id="KW-0804">Transcription</keyword>
<dbReference type="OrthoDB" id="8582409at2"/>
<dbReference type="CDD" id="cd05013">
    <property type="entry name" value="SIS_RpiR"/>
    <property type="match status" value="1"/>
</dbReference>